<sequence length="206" mass="23981">MAAEREIVQALRTLRSLRGRVKNFVQFEEEVKETLGSIFERHRTGQNVFERVSRLRIEVGPVIETEITNWLRAVCRRLKARMRARNPWTVNFTRDMPEQIFLSILEVVKKAPSAFGVSHTETNVAYTISYSKETRLLRDFSKLCQTSRESVMSYLSRETKAPRKGNAKITVNADKPFVLTYMKTKQHVVLNCHYTFTNEHGYSFEG</sequence>
<dbReference type="EMBL" id="MU825430">
    <property type="protein sequence ID" value="KAJ7389514.1"/>
    <property type="molecule type" value="Genomic_DNA"/>
</dbReference>
<gene>
    <name evidence="1" type="ORF">OS493_030899</name>
</gene>
<reference evidence="1" key="1">
    <citation type="submission" date="2023-01" db="EMBL/GenBank/DDBJ databases">
        <title>Genome assembly of the deep-sea coral Lophelia pertusa.</title>
        <authorList>
            <person name="Herrera S."/>
            <person name="Cordes E."/>
        </authorList>
    </citation>
    <scope>NUCLEOTIDE SEQUENCE</scope>
    <source>
        <strain evidence="1">USNM1676648</strain>
        <tissue evidence="1">Polyp</tissue>
    </source>
</reference>
<evidence type="ECO:0000313" key="2">
    <source>
        <dbReference type="Proteomes" id="UP001163046"/>
    </source>
</evidence>
<name>A0A9X0A0Q4_9CNID</name>
<dbReference type="OrthoDB" id="5952585at2759"/>
<evidence type="ECO:0000313" key="1">
    <source>
        <dbReference type="EMBL" id="KAJ7389514.1"/>
    </source>
</evidence>
<comment type="caution">
    <text evidence="1">The sequence shown here is derived from an EMBL/GenBank/DDBJ whole genome shotgun (WGS) entry which is preliminary data.</text>
</comment>
<organism evidence="1 2">
    <name type="scientific">Desmophyllum pertusum</name>
    <dbReference type="NCBI Taxonomy" id="174260"/>
    <lineage>
        <taxon>Eukaryota</taxon>
        <taxon>Metazoa</taxon>
        <taxon>Cnidaria</taxon>
        <taxon>Anthozoa</taxon>
        <taxon>Hexacorallia</taxon>
        <taxon>Scleractinia</taxon>
        <taxon>Caryophylliina</taxon>
        <taxon>Caryophylliidae</taxon>
        <taxon>Desmophyllum</taxon>
    </lineage>
</organism>
<accession>A0A9X0A0Q4</accession>
<protein>
    <submittedName>
        <fullName evidence="1">Uncharacterized protein</fullName>
    </submittedName>
</protein>
<dbReference type="AlphaFoldDB" id="A0A9X0A0Q4"/>
<proteinExistence type="predicted"/>
<dbReference type="Proteomes" id="UP001163046">
    <property type="component" value="Unassembled WGS sequence"/>
</dbReference>
<keyword evidence="2" id="KW-1185">Reference proteome</keyword>